<dbReference type="EMBL" id="LVYI01000001">
    <property type="protein sequence ID" value="OAP64844.1"/>
    <property type="molecule type" value="Genomic_DNA"/>
</dbReference>
<protein>
    <submittedName>
        <fullName evidence="2">Uncharacterized protein</fullName>
    </submittedName>
</protein>
<evidence type="ECO:0000313" key="3">
    <source>
        <dbReference type="Proteomes" id="UP000078343"/>
    </source>
</evidence>
<comment type="caution">
    <text evidence="2">The sequence shown here is derived from an EMBL/GenBank/DDBJ whole genome shotgun (WGS) entry which is preliminary data.</text>
</comment>
<dbReference type="GeneID" id="30004986"/>
<name>A0A178ZYD0_9EURO</name>
<keyword evidence="3" id="KW-1185">Reference proteome</keyword>
<sequence>MSVVPPENTDKFELERLHDLAIHHEYASSVVKKDQKVHTTTAESPALTDSDKGSSSPTALNQTVWTVKTFLATLALAGLYVGSQIPLYFVGAALSYVAADIGGVEASS</sequence>
<evidence type="ECO:0000313" key="2">
    <source>
        <dbReference type="EMBL" id="OAP64844.1"/>
    </source>
</evidence>
<reference evidence="2 3" key="1">
    <citation type="submission" date="2016-04" db="EMBL/GenBank/DDBJ databases">
        <title>Draft genome of Fonsecaea erecta CBS 125763.</title>
        <authorList>
            <person name="Weiss V.A."/>
            <person name="Vicente V.A."/>
            <person name="Raittz R.T."/>
            <person name="Moreno L.F."/>
            <person name="De Souza E.M."/>
            <person name="Pedrosa F.O."/>
            <person name="Steffens M.B."/>
            <person name="Faoro H."/>
            <person name="Tadra-Sfeir M.Z."/>
            <person name="Najafzadeh M.J."/>
            <person name="Felipe M.S."/>
            <person name="Teixeira M."/>
            <person name="Sun J."/>
            <person name="Xi L."/>
            <person name="Gomes R."/>
            <person name="De Azevedo C.M."/>
            <person name="Salgado C.G."/>
            <person name="Da Silva M.B."/>
            <person name="Nascimento M.F."/>
            <person name="Queiroz-Telles F."/>
            <person name="Attili D.S."/>
            <person name="Gorbushina A."/>
        </authorList>
    </citation>
    <scope>NUCLEOTIDE SEQUENCE [LARGE SCALE GENOMIC DNA]</scope>
    <source>
        <strain evidence="2 3">CBS 125763</strain>
    </source>
</reference>
<gene>
    <name evidence="2" type="ORF">AYL99_00816</name>
</gene>
<dbReference type="AlphaFoldDB" id="A0A178ZYD0"/>
<dbReference type="RefSeq" id="XP_018698211.1">
    <property type="nucleotide sequence ID" value="XM_018832332.1"/>
</dbReference>
<organism evidence="2 3">
    <name type="scientific">Fonsecaea erecta</name>
    <dbReference type="NCBI Taxonomy" id="1367422"/>
    <lineage>
        <taxon>Eukaryota</taxon>
        <taxon>Fungi</taxon>
        <taxon>Dikarya</taxon>
        <taxon>Ascomycota</taxon>
        <taxon>Pezizomycotina</taxon>
        <taxon>Eurotiomycetes</taxon>
        <taxon>Chaetothyriomycetidae</taxon>
        <taxon>Chaetothyriales</taxon>
        <taxon>Herpotrichiellaceae</taxon>
        <taxon>Fonsecaea</taxon>
    </lineage>
</organism>
<evidence type="ECO:0000256" key="1">
    <source>
        <dbReference type="SAM" id="MobiDB-lite"/>
    </source>
</evidence>
<accession>A0A178ZYD0</accession>
<dbReference type="OrthoDB" id="4161376at2759"/>
<dbReference type="Proteomes" id="UP000078343">
    <property type="component" value="Unassembled WGS sequence"/>
</dbReference>
<feature type="region of interest" description="Disordered" evidence="1">
    <location>
        <begin position="32"/>
        <end position="58"/>
    </location>
</feature>
<proteinExistence type="predicted"/>